<gene>
    <name evidence="2" type="ORF">ONZ51_g11216</name>
</gene>
<evidence type="ECO:0000256" key="1">
    <source>
        <dbReference type="SAM" id="MobiDB-lite"/>
    </source>
</evidence>
<dbReference type="EMBL" id="JAPEVG010000510">
    <property type="protein sequence ID" value="KAJ8461945.1"/>
    <property type="molecule type" value="Genomic_DNA"/>
</dbReference>
<organism evidence="2 3">
    <name type="scientific">Trametes cubensis</name>
    <dbReference type="NCBI Taxonomy" id="1111947"/>
    <lineage>
        <taxon>Eukaryota</taxon>
        <taxon>Fungi</taxon>
        <taxon>Dikarya</taxon>
        <taxon>Basidiomycota</taxon>
        <taxon>Agaricomycotina</taxon>
        <taxon>Agaricomycetes</taxon>
        <taxon>Polyporales</taxon>
        <taxon>Polyporaceae</taxon>
        <taxon>Trametes</taxon>
    </lineage>
</organism>
<protein>
    <submittedName>
        <fullName evidence="2">Uncharacterized protein</fullName>
    </submittedName>
</protein>
<feature type="region of interest" description="Disordered" evidence="1">
    <location>
        <begin position="1"/>
        <end position="112"/>
    </location>
</feature>
<evidence type="ECO:0000313" key="3">
    <source>
        <dbReference type="Proteomes" id="UP001215151"/>
    </source>
</evidence>
<proteinExistence type="predicted"/>
<name>A0AAD7X6I5_9APHY</name>
<dbReference type="AlphaFoldDB" id="A0AAD7X6I5"/>
<feature type="region of interest" description="Disordered" evidence="1">
    <location>
        <begin position="156"/>
        <end position="200"/>
    </location>
</feature>
<comment type="caution">
    <text evidence="2">The sequence shown here is derived from an EMBL/GenBank/DDBJ whole genome shotgun (WGS) entry which is preliminary data.</text>
</comment>
<reference evidence="2" key="1">
    <citation type="submission" date="2022-11" db="EMBL/GenBank/DDBJ databases">
        <title>Genome Sequence of Cubamyces cubensis.</title>
        <authorList>
            <person name="Buettner E."/>
        </authorList>
    </citation>
    <scope>NUCLEOTIDE SEQUENCE</scope>
    <source>
        <strain evidence="2">MPL-01</strain>
    </source>
</reference>
<accession>A0AAD7X6I5</accession>
<keyword evidence="3" id="KW-1185">Reference proteome</keyword>
<sequence length="489" mass="53245">MSSPVSLETTIYRPPDVPSARQKRPRSNSMDDPDDGSADRSPLTTPSLGAQHTRSGLRARVRLRTVDPSEDTLVVADMPGSTSRVQQAIVTTDGSSGQEQGASPSTHASVVGDHEATDDDAMLLDAAAPSVLGPRASSQLNSHPTSGVVSAMGAVDGNTSLPSDPHAMADATGSSISDRPLLHTSNDAPQNRPSSPFPVRRPSSFSPIYLPLPLDGFPLIHHSDPFFLTRNLHPDQHRDWLNHRQSTSAALQIHGMGYPTVGRAQFITNGLRSALVAITGCRTVEVAAPIVGRDEQDRLHFPLPATYFAYNLTEAAASKLKAQICWSTDSISFFAYNFAPRIPEFLFTLRGFTKRDKLALMAIVQQTFLSTKYRMFTASLAVDNPRFRGCSTEGIIDTLLRSLEVKVVSGTDSEPLAVNVHCASPTTSPELWCLWRDILGAAQYRDSFCRQGFHRGDLVCTGCHGRDHERDGCPFSKLLGWKDSHLFQE</sequence>
<feature type="compositionally biased region" description="Polar residues" evidence="1">
    <location>
        <begin position="80"/>
        <end position="108"/>
    </location>
</feature>
<dbReference type="Proteomes" id="UP001215151">
    <property type="component" value="Unassembled WGS sequence"/>
</dbReference>
<evidence type="ECO:0000313" key="2">
    <source>
        <dbReference type="EMBL" id="KAJ8461945.1"/>
    </source>
</evidence>
<feature type="compositionally biased region" description="Polar residues" evidence="1">
    <location>
        <begin position="172"/>
        <end position="191"/>
    </location>
</feature>
<feature type="compositionally biased region" description="Polar residues" evidence="1">
    <location>
        <begin position="42"/>
        <end position="54"/>
    </location>
</feature>